<dbReference type="PROSITE" id="PS00856">
    <property type="entry name" value="GUANYLATE_KINASE_1"/>
    <property type="match status" value="1"/>
</dbReference>
<keyword evidence="2 3" id="KW-0728">SH3 domain</keyword>
<dbReference type="InterPro" id="IPR008145">
    <property type="entry name" value="GK/Ca_channel_bsu"/>
</dbReference>
<dbReference type="InterPro" id="IPR036028">
    <property type="entry name" value="SH3-like_dom_sf"/>
</dbReference>
<dbReference type="OMA" id="KHTHEIM"/>
<dbReference type="Gene3D" id="2.30.30.40">
    <property type="entry name" value="SH3 Domains"/>
    <property type="match status" value="1"/>
</dbReference>
<comment type="similarity">
    <text evidence="1">Belongs to the MAGUK family.</text>
</comment>
<dbReference type="InterPro" id="IPR020590">
    <property type="entry name" value="Guanylate_kinase_CS"/>
</dbReference>
<dbReference type="InterPro" id="IPR001478">
    <property type="entry name" value="PDZ"/>
</dbReference>
<evidence type="ECO:0000256" key="2">
    <source>
        <dbReference type="ARBA" id="ARBA00022443"/>
    </source>
</evidence>
<dbReference type="PROSITE" id="PS50052">
    <property type="entry name" value="GUANYLATE_KINASE_2"/>
    <property type="match status" value="1"/>
</dbReference>
<reference evidence="9" key="1">
    <citation type="submission" date="2025-08" db="UniProtKB">
        <authorList>
            <consortium name="Ensembl"/>
        </authorList>
    </citation>
    <scope>IDENTIFICATION</scope>
</reference>
<protein>
    <recommendedName>
        <fullName evidence="11">MAGUK p55 subfamily member 4-like</fullName>
    </recommendedName>
</protein>
<dbReference type="Proteomes" id="UP000694546">
    <property type="component" value="Chromosome 16"/>
</dbReference>
<organism evidence="9 10">
    <name type="scientific">Gadus morhua</name>
    <name type="common">Atlantic cod</name>
    <dbReference type="NCBI Taxonomy" id="8049"/>
    <lineage>
        <taxon>Eukaryota</taxon>
        <taxon>Metazoa</taxon>
        <taxon>Chordata</taxon>
        <taxon>Craniata</taxon>
        <taxon>Vertebrata</taxon>
        <taxon>Euteleostomi</taxon>
        <taxon>Actinopterygii</taxon>
        <taxon>Neopterygii</taxon>
        <taxon>Teleostei</taxon>
        <taxon>Neoteleostei</taxon>
        <taxon>Acanthomorphata</taxon>
        <taxon>Zeiogadaria</taxon>
        <taxon>Gadariae</taxon>
        <taxon>Gadiformes</taxon>
        <taxon>Gadoidei</taxon>
        <taxon>Gadidae</taxon>
        <taxon>Gadus</taxon>
    </lineage>
</organism>
<dbReference type="SUPFAM" id="SSF50044">
    <property type="entry name" value="SH3-domain"/>
    <property type="match status" value="1"/>
</dbReference>
<dbReference type="SMART" id="SM00072">
    <property type="entry name" value="GuKc"/>
    <property type="match status" value="1"/>
</dbReference>
<evidence type="ECO:0000256" key="1">
    <source>
        <dbReference type="ARBA" id="ARBA00007014"/>
    </source>
</evidence>
<dbReference type="SMART" id="SM00569">
    <property type="entry name" value="L27"/>
    <property type="match status" value="2"/>
</dbReference>
<dbReference type="Pfam" id="PF00595">
    <property type="entry name" value="PDZ"/>
    <property type="match status" value="1"/>
</dbReference>
<dbReference type="PANTHER" id="PTHR23122">
    <property type="entry name" value="MEMBRANE-ASSOCIATED GUANYLATE KINASE MAGUK"/>
    <property type="match status" value="1"/>
</dbReference>
<evidence type="ECO:0008006" key="11">
    <source>
        <dbReference type="Google" id="ProtNLM"/>
    </source>
</evidence>
<dbReference type="InterPro" id="IPR050716">
    <property type="entry name" value="MAGUK"/>
</dbReference>
<dbReference type="InterPro" id="IPR014775">
    <property type="entry name" value="L27_C"/>
</dbReference>
<dbReference type="SUPFAM" id="SSF50156">
    <property type="entry name" value="PDZ domain-like"/>
    <property type="match status" value="1"/>
</dbReference>
<dbReference type="SMART" id="SM00326">
    <property type="entry name" value="SH3"/>
    <property type="match status" value="1"/>
</dbReference>
<dbReference type="AlphaFoldDB" id="A0A8C5FKR8"/>
<dbReference type="CDD" id="cd00071">
    <property type="entry name" value="GMPK"/>
    <property type="match status" value="1"/>
</dbReference>
<dbReference type="InterPro" id="IPR001452">
    <property type="entry name" value="SH3_domain"/>
</dbReference>
<feature type="region of interest" description="Disordered" evidence="4">
    <location>
        <begin position="317"/>
        <end position="338"/>
    </location>
</feature>
<dbReference type="Gene3D" id="1.10.287.650">
    <property type="entry name" value="L27 domain"/>
    <property type="match status" value="1"/>
</dbReference>
<evidence type="ECO:0000259" key="8">
    <source>
        <dbReference type="PROSITE" id="PS51022"/>
    </source>
</evidence>
<evidence type="ECO:0000256" key="4">
    <source>
        <dbReference type="SAM" id="MobiDB-lite"/>
    </source>
</evidence>
<evidence type="ECO:0000259" key="7">
    <source>
        <dbReference type="PROSITE" id="PS50106"/>
    </source>
</evidence>
<dbReference type="CDD" id="cd06799">
    <property type="entry name" value="PDZ_MPP3-MPP4-MPP7-like"/>
    <property type="match status" value="1"/>
</dbReference>
<reference evidence="9" key="2">
    <citation type="submission" date="2025-09" db="UniProtKB">
        <authorList>
            <consortium name="Ensembl"/>
        </authorList>
    </citation>
    <scope>IDENTIFICATION</scope>
</reference>
<evidence type="ECO:0000313" key="9">
    <source>
        <dbReference type="Ensembl" id="ENSGMOP00000044049.1"/>
    </source>
</evidence>
<sequence>MTTLRPSMEDRGKMLTSVVEEIRRAVTRNISGAQLLHTLLRAPWLYGLLKVYDCLLDFKIMDHRPTFPDASGLAYQIMDDLKTVQCSDEGRELYEILQSPHIQALLSSHDSIARLDYEPVLPPLPEELPGDQDAMRIVCLVKNNQPLGATIKRDEETGEIYIARVIHGGLADRSGLLHTGDLLLEVNGNPVEGLEPEQVIQILIHSQGTILFKVIPNKPQTTATNSSVFMRAMVDYSPQQDWSLPCPDVGMSFRKGQLLEVVDQTDGHWWQARRLPTTSSCAGLIPSTSMLKSKQREQWWSQPLPIDTCIRQVLTDGPSIDGVSRPVDEKADEEPLNNDEAESDVINGLYLAGFRRSLRLWRRMAYRGCRLSCSSCYSCSPHSTSLSNPYEEVVLYQRSPQENPRLIVLVGTSGVGVNELRKNLIRMKPSLFKGPIPHTTRPMREGEQTGREYHFVTRELFEYMVCNNRFLEYGLCRGHLYGTSSDAIREVLKKGRICIIDAEPHSLHALRSRKLKPYVIFIRPPERDVLRLTRQHARILTSCCSCRAYTEEDYEELEEASGLMEMKYRQLFDRTVENGRLEEATAELLSVIQEAQTWKRAGWGDLHNLLLDYTPPLCC</sequence>
<feature type="domain" description="PDZ" evidence="7">
    <location>
        <begin position="137"/>
        <end position="218"/>
    </location>
</feature>
<dbReference type="SMART" id="SM00228">
    <property type="entry name" value="PDZ"/>
    <property type="match status" value="1"/>
</dbReference>
<dbReference type="Pfam" id="PF00625">
    <property type="entry name" value="Guanylate_kin"/>
    <property type="match status" value="1"/>
</dbReference>
<feature type="domain" description="L27" evidence="8">
    <location>
        <begin position="63"/>
        <end position="120"/>
    </location>
</feature>
<dbReference type="Gene3D" id="3.40.50.300">
    <property type="entry name" value="P-loop containing nucleotide triphosphate hydrolases"/>
    <property type="match status" value="1"/>
</dbReference>
<evidence type="ECO:0000259" key="6">
    <source>
        <dbReference type="PROSITE" id="PS50052"/>
    </source>
</evidence>
<dbReference type="PROSITE" id="PS51022">
    <property type="entry name" value="L27"/>
    <property type="match status" value="1"/>
</dbReference>
<dbReference type="Gene3D" id="2.30.42.10">
    <property type="match status" value="1"/>
</dbReference>
<dbReference type="PROSITE" id="PS50106">
    <property type="entry name" value="PDZ"/>
    <property type="match status" value="1"/>
</dbReference>
<dbReference type="InterPro" id="IPR036892">
    <property type="entry name" value="L27_dom_sf"/>
</dbReference>
<dbReference type="GeneTree" id="ENSGT00940000156444"/>
<evidence type="ECO:0000259" key="5">
    <source>
        <dbReference type="PROSITE" id="PS50002"/>
    </source>
</evidence>
<keyword evidence="10" id="KW-1185">Reference proteome</keyword>
<evidence type="ECO:0000256" key="3">
    <source>
        <dbReference type="PROSITE-ProRule" id="PRU00192"/>
    </source>
</evidence>
<dbReference type="SUPFAM" id="SSF101288">
    <property type="entry name" value="L27 domain"/>
    <property type="match status" value="1"/>
</dbReference>
<dbReference type="InterPro" id="IPR036034">
    <property type="entry name" value="PDZ_sf"/>
</dbReference>
<dbReference type="Pfam" id="PF02828">
    <property type="entry name" value="L27"/>
    <property type="match status" value="1"/>
</dbReference>
<evidence type="ECO:0000313" key="10">
    <source>
        <dbReference type="Proteomes" id="UP000694546"/>
    </source>
</evidence>
<dbReference type="InterPro" id="IPR008144">
    <property type="entry name" value="Guanylate_kin-like_dom"/>
</dbReference>
<dbReference type="InterPro" id="IPR027417">
    <property type="entry name" value="P-loop_NTPase"/>
</dbReference>
<feature type="domain" description="SH3" evidence="5">
    <location>
        <begin position="225"/>
        <end position="295"/>
    </location>
</feature>
<dbReference type="InterPro" id="IPR004172">
    <property type="entry name" value="L27_dom"/>
</dbReference>
<feature type="domain" description="Guanylate kinase-like" evidence="6">
    <location>
        <begin position="404"/>
        <end position="593"/>
    </location>
</feature>
<dbReference type="PROSITE" id="PS50002">
    <property type="entry name" value="SH3"/>
    <property type="match status" value="1"/>
</dbReference>
<proteinExistence type="inferred from homology"/>
<dbReference type="Ensembl" id="ENSGMOT00000029952.1">
    <property type="protein sequence ID" value="ENSGMOP00000044049.1"/>
    <property type="gene ID" value="ENSGMOG00000009359.2"/>
</dbReference>
<name>A0A8C5FKR8_GADMO</name>
<dbReference type="SUPFAM" id="SSF52540">
    <property type="entry name" value="P-loop containing nucleoside triphosphate hydrolases"/>
    <property type="match status" value="1"/>
</dbReference>
<accession>A0A8C5FKR8</accession>